<dbReference type="EMBL" id="VDEP01000439">
    <property type="protein sequence ID" value="KAA1082282.1"/>
    <property type="molecule type" value="Genomic_DNA"/>
</dbReference>
<dbReference type="PANTHER" id="PTHR23176">
    <property type="entry name" value="RHO/RAC/CDC GTPASE-ACTIVATING PROTEIN"/>
    <property type="match status" value="1"/>
</dbReference>
<feature type="compositionally biased region" description="Polar residues" evidence="3">
    <location>
        <begin position="776"/>
        <end position="789"/>
    </location>
</feature>
<feature type="compositionally biased region" description="Low complexity" evidence="3">
    <location>
        <begin position="447"/>
        <end position="461"/>
    </location>
</feature>
<evidence type="ECO:0008006" key="8">
    <source>
        <dbReference type="Google" id="ProtNLM"/>
    </source>
</evidence>
<evidence type="ECO:0000256" key="2">
    <source>
        <dbReference type="PROSITE-ProRule" id="PRU01077"/>
    </source>
</evidence>
<protein>
    <recommendedName>
        <fullName evidence="8">Rho-GAP domain-containing protein</fullName>
    </recommendedName>
</protein>
<keyword evidence="2" id="KW-0175">Coiled coil</keyword>
<dbReference type="GO" id="GO:0007165">
    <property type="term" value="P:signal transduction"/>
    <property type="evidence" value="ECO:0007669"/>
    <property type="project" value="InterPro"/>
</dbReference>
<feature type="region of interest" description="Disordered" evidence="3">
    <location>
        <begin position="208"/>
        <end position="242"/>
    </location>
</feature>
<feature type="region of interest" description="Disordered" evidence="3">
    <location>
        <begin position="409"/>
        <end position="480"/>
    </location>
</feature>
<dbReference type="SMART" id="SM00055">
    <property type="entry name" value="FCH"/>
    <property type="match status" value="1"/>
</dbReference>
<dbReference type="Pfam" id="PF00620">
    <property type="entry name" value="RhoGAP"/>
    <property type="match status" value="1"/>
</dbReference>
<dbReference type="GO" id="GO:0005737">
    <property type="term" value="C:cytoplasm"/>
    <property type="evidence" value="ECO:0007669"/>
    <property type="project" value="TreeGrafter"/>
</dbReference>
<feature type="region of interest" description="Disordered" evidence="3">
    <location>
        <begin position="1"/>
        <end position="43"/>
    </location>
</feature>
<evidence type="ECO:0000313" key="6">
    <source>
        <dbReference type="EMBL" id="KAA1082282.1"/>
    </source>
</evidence>
<dbReference type="AlphaFoldDB" id="A0A5B0N0G5"/>
<dbReference type="InterPro" id="IPR000198">
    <property type="entry name" value="RhoGAP_dom"/>
</dbReference>
<dbReference type="InterPro" id="IPR050729">
    <property type="entry name" value="Rho-GAP"/>
</dbReference>
<feature type="domain" description="Rho-GAP" evidence="4">
    <location>
        <begin position="492"/>
        <end position="731"/>
    </location>
</feature>
<sequence length="849" mass="92222">MSFQPPNDHHPLRSPYRSHVNPSTTSLNPSPPPPQKSSRLPSTSQAIDFDEGVLRTLCGLECGFPLVIDRLKQAVGTSREVGLFLKKKSQLEDEYGIKLAKLAKERLDAYTHLGGEVKAGSFAKQYCNFLATHERMAIERTEYGARLNLIADELANLGKEVERVRKANKDVGWRLEKNLAESEGLTEKAKAKFDVTVEELERVLMSRQADNPTGAPGPAPGGSNNIGISSHPSSSSSQTKSQAKAIGKAISKLAAKGTRSAGHLARLEDEVRGRMGLVSDAYRAQVLATQQVRQEYFNLQLPRILRTLKEHSDETDLAIQYYLANYSTLSESLLVNEALSVSALPAERRKGSVDDSTPSINVETDNAGGTSSSLPYGLKDIVQSIDNRADFKEYMANYAAHFNQTHHAQLTSQTGVSHSQSSVVTHPPTPSQTPAIASSGPPGSHALSQQQQHQQLQTHQSIKAISQQAGESPRTSFGSNVLTIENKKTFGVDLATQMMRDGVETVPKVVEKCIEAIEKAGGIDMVGIYRLSGTTSKIGRLKQRFDTDIDNVKLEVGDENQSEINDIAGAMKLWFRELPEPLLTWNLYASFIEAGRIENNRLRHIRLHERVNELPDPNYATLKYLMGHLDKVRRNEALNSMGSSNLAVIFGPTLLSPPPINFYHHQHHQLAGMDSNQNNPAGHNNKNNQLGNSINHNGVNSPLSSGNNALQDMSVQCKVVETILEHYREIFVDEGEEENEEDDLTSGTGGTGGGLDMTSGGTSVGTGVGGALGSGPATTSGSSNQNHSGHVSRPSETHIDAASTPISNEPARLSRTAISPEQQLPPLPSENLPAHPAGSEANHHQPNYK</sequence>
<feature type="compositionally biased region" description="Polar residues" evidence="3">
    <location>
        <begin position="463"/>
        <end position="480"/>
    </location>
</feature>
<dbReference type="Proteomes" id="UP000325313">
    <property type="component" value="Unassembled WGS sequence"/>
</dbReference>
<comment type="caution">
    <text evidence="6">The sequence shown here is derived from an EMBL/GenBank/DDBJ whole genome shotgun (WGS) entry which is preliminary data.</text>
</comment>
<feature type="compositionally biased region" description="Gly residues" evidence="3">
    <location>
        <begin position="762"/>
        <end position="773"/>
    </location>
</feature>
<dbReference type="SMART" id="SM00324">
    <property type="entry name" value="RhoGAP"/>
    <property type="match status" value="1"/>
</dbReference>
<feature type="compositionally biased region" description="Acidic residues" evidence="3">
    <location>
        <begin position="733"/>
        <end position="744"/>
    </location>
</feature>
<dbReference type="PROSITE" id="PS51741">
    <property type="entry name" value="F_BAR"/>
    <property type="match status" value="1"/>
</dbReference>
<evidence type="ECO:0000256" key="3">
    <source>
        <dbReference type="SAM" id="MobiDB-lite"/>
    </source>
</evidence>
<evidence type="ECO:0000259" key="5">
    <source>
        <dbReference type="PROSITE" id="PS51741"/>
    </source>
</evidence>
<dbReference type="InterPro" id="IPR001060">
    <property type="entry name" value="FCH_dom"/>
</dbReference>
<gene>
    <name evidence="6" type="ORF">PGTUg99_031320</name>
</gene>
<accession>A0A5B0N0G5</accession>
<feature type="region of interest" description="Disordered" evidence="3">
    <location>
        <begin position="733"/>
        <end position="849"/>
    </location>
</feature>
<evidence type="ECO:0000313" key="7">
    <source>
        <dbReference type="Proteomes" id="UP000325313"/>
    </source>
</evidence>
<dbReference type="GO" id="GO:0005096">
    <property type="term" value="F:GTPase activator activity"/>
    <property type="evidence" value="ECO:0007669"/>
    <property type="project" value="UniProtKB-KW"/>
</dbReference>
<dbReference type="SUPFAM" id="SSF48350">
    <property type="entry name" value="GTPase activation domain, GAP"/>
    <property type="match status" value="1"/>
</dbReference>
<name>A0A5B0N0G5_PUCGR</name>
<dbReference type="Pfam" id="PF00611">
    <property type="entry name" value="FCH"/>
    <property type="match status" value="1"/>
</dbReference>
<dbReference type="InterPro" id="IPR008936">
    <property type="entry name" value="Rho_GTPase_activation_prot"/>
</dbReference>
<feature type="domain" description="F-BAR" evidence="5">
    <location>
        <begin position="47"/>
        <end position="365"/>
    </location>
</feature>
<dbReference type="Gene3D" id="1.10.555.10">
    <property type="entry name" value="Rho GTPase activation protein"/>
    <property type="match status" value="1"/>
</dbReference>
<dbReference type="SUPFAM" id="SSF103657">
    <property type="entry name" value="BAR/IMD domain-like"/>
    <property type="match status" value="1"/>
</dbReference>
<reference evidence="6 7" key="1">
    <citation type="submission" date="2019-05" db="EMBL/GenBank/DDBJ databases">
        <title>Emergence of the Ug99 lineage of the wheat stem rust pathogen through somatic hybridization.</title>
        <authorList>
            <person name="Li F."/>
            <person name="Upadhyaya N.M."/>
            <person name="Sperschneider J."/>
            <person name="Matny O."/>
            <person name="Nguyen-Phuc H."/>
            <person name="Mago R."/>
            <person name="Raley C."/>
            <person name="Miller M.E."/>
            <person name="Silverstein K.A.T."/>
            <person name="Henningsen E."/>
            <person name="Hirsch C.D."/>
            <person name="Visser B."/>
            <person name="Pretorius Z.A."/>
            <person name="Steffenson B.J."/>
            <person name="Schwessinger B."/>
            <person name="Dodds P.N."/>
            <person name="Figueroa M."/>
        </authorList>
    </citation>
    <scope>NUCLEOTIDE SEQUENCE [LARGE SCALE GENOMIC DNA]</scope>
    <source>
        <strain evidence="6 7">Ug99</strain>
    </source>
</reference>
<feature type="region of interest" description="Disordered" evidence="3">
    <location>
        <begin position="672"/>
        <end position="707"/>
    </location>
</feature>
<dbReference type="InterPro" id="IPR027267">
    <property type="entry name" value="AH/BAR_dom_sf"/>
</dbReference>
<feature type="compositionally biased region" description="Polar residues" evidence="3">
    <location>
        <begin position="674"/>
        <end position="707"/>
    </location>
</feature>
<evidence type="ECO:0000256" key="1">
    <source>
        <dbReference type="ARBA" id="ARBA00022468"/>
    </source>
</evidence>
<organism evidence="6 7">
    <name type="scientific">Puccinia graminis f. sp. tritici</name>
    <dbReference type="NCBI Taxonomy" id="56615"/>
    <lineage>
        <taxon>Eukaryota</taxon>
        <taxon>Fungi</taxon>
        <taxon>Dikarya</taxon>
        <taxon>Basidiomycota</taxon>
        <taxon>Pucciniomycotina</taxon>
        <taxon>Pucciniomycetes</taxon>
        <taxon>Pucciniales</taxon>
        <taxon>Pucciniaceae</taxon>
        <taxon>Puccinia</taxon>
    </lineage>
</organism>
<dbReference type="InterPro" id="IPR031160">
    <property type="entry name" value="F_BAR_dom"/>
</dbReference>
<evidence type="ECO:0000259" key="4">
    <source>
        <dbReference type="PROSITE" id="PS50238"/>
    </source>
</evidence>
<feature type="compositionally biased region" description="Polar residues" evidence="3">
    <location>
        <begin position="354"/>
        <end position="374"/>
    </location>
</feature>
<feature type="region of interest" description="Disordered" evidence="3">
    <location>
        <begin position="347"/>
        <end position="375"/>
    </location>
</feature>
<dbReference type="PANTHER" id="PTHR23176:SF134">
    <property type="entry name" value="RHO-TYPE GTPASE-ACTIVATING PROTEIN"/>
    <property type="match status" value="1"/>
</dbReference>
<feature type="compositionally biased region" description="Polar residues" evidence="3">
    <location>
        <begin position="409"/>
        <end position="424"/>
    </location>
</feature>
<feature type="compositionally biased region" description="Low complexity" evidence="3">
    <location>
        <begin position="212"/>
        <end position="237"/>
    </location>
</feature>
<keyword evidence="1" id="KW-0343">GTPase activation</keyword>
<dbReference type="Gene3D" id="1.20.1270.60">
    <property type="entry name" value="Arfaptin homology (AH) domain/BAR domain"/>
    <property type="match status" value="1"/>
</dbReference>
<proteinExistence type="predicted"/>
<dbReference type="PROSITE" id="PS50238">
    <property type="entry name" value="RHOGAP"/>
    <property type="match status" value="1"/>
</dbReference>